<keyword evidence="2" id="KW-1185">Reference proteome</keyword>
<accession>A0A9D4FH72</accession>
<dbReference type="AlphaFoldDB" id="A0A9D4FH72"/>
<evidence type="ECO:0000313" key="2">
    <source>
        <dbReference type="Proteomes" id="UP000828390"/>
    </source>
</evidence>
<dbReference type="SUPFAM" id="SSF54001">
    <property type="entry name" value="Cysteine proteinases"/>
    <property type="match status" value="1"/>
</dbReference>
<name>A0A9D4FH72_DREPO</name>
<organism evidence="1 2">
    <name type="scientific">Dreissena polymorpha</name>
    <name type="common">Zebra mussel</name>
    <name type="synonym">Mytilus polymorpha</name>
    <dbReference type="NCBI Taxonomy" id="45954"/>
    <lineage>
        <taxon>Eukaryota</taxon>
        <taxon>Metazoa</taxon>
        <taxon>Spiralia</taxon>
        <taxon>Lophotrochozoa</taxon>
        <taxon>Mollusca</taxon>
        <taxon>Bivalvia</taxon>
        <taxon>Autobranchia</taxon>
        <taxon>Heteroconchia</taxon>
        <taxon>Euheterodonta</taxon>
        <taxon>Imparidentia</taxon>
        <taxon>Neoheterodontei</taxon>
        <taxon>Myida</taxon>
        <taxon>Dreissenoidea</taxon>
        <taxon>Dreissenidae</taxon>
        <taxon>Dreissena</taxon>
    </lineage>
</organism>
<proteinExistence type="predicted"/>
<gene>
    <name evidence="1" type="ORF">DPMN_152287</name>
</gene>
<reference evidence="1" key="1">
    <citation type="journal article" date="2019" name="bioRxiv">
        <title>The Genome of the Zebra Mussel, Dreissena polymorpha: A Resource for Invasive Species Research.</title>
        <authorList>
            <person name="McCartney M.A."/>
            <person name="Auch B."/>
            <person name="Kono T."/>
            <person name="Mallez S."/>
            <person name="Zhang Y."/>
            <person name="Obille A."/>
            <person name="Becker A."/>
            <person name="Abrahante J.E."/>
            <person name="Garbe J."/>
            <person name="Badalamenti J.P."/>
            <person name="Herman A."/>
            <person name="Mangelson H."/>
            <person name="Liachko I."/>
            <person name="Sullivan S."/>
            <person name="Sone E.D."/>
            <person name="Koren S."/>
            <person name="Silverstein K.A.T."/>
            <person name="Beckman K.B."/>
            <person name="Gohl D.M."/>
        </authorList>
    </citation>
    <scope>NUCLEOTIDE SEQUENCE</scope>
    <source>
        <strain evidence="1">Duluth1</strain>
        <tissue evidence="1">Whole animal</tissue>
    </source>
</reference>
<evidence type="ECO:0000313" key="1">
    <source>
        <dbReference type="EMBL" id="KAH3798685.1"/>
    </source>
</evidence>
<protein>
    <submittedName>
        <fullName evidence="1">Uncharacterized protein</fullName>
    </submittedName>
</protein>
<comment type="caution">
    <text evidence="1">The sequence shown here is derived from an EMBL/GenBank/DDBJ whole genome shotgun (WGS) entry which is preliminary data.</text>
</comment>
<dbReference type="Proteomes" id="UP000828390">
    <property type="component" value="Unassembled WGS sequence"/>
</dbReference>
<sequence length="68" mass="7880">MTTLFISHRPRQAEDEFEKTMLRGLIVPEEGVEDYPEALTEPDHNAPLEVDWRQRGVVTPVKDQVSFK</sequence>
<dbReference type="EMBL" id="JAIWYP010000007">
    <property type="protein sequence ID" value="KAH3798685.1"/>
    <property type="molecule type" value="Genomic_DNA"/>
</dbReference>
<dbReference type="Gene3D" id="3.90.70.10">
    <property type="entry name" value="Cysteine proteinases"/>
    <property type="match status" value="1"/>
</dbReference>
<reference evidence="1" key="2">
    <citation type="submission" date="2020-11" db="EMBL/GenBank/DDBJ databases">
        <authorList>
            <person name="McCartney M.A."/>
            <person name="Auch B."/>
            <person name="Kono T."/>
            <person name="Mallez S."/>
            <person name="Becker A."/>
            <person name="Gohl D.M."/>
            <person name="Silverstein K.A.T."/>
            <person name="Koren S."/>
            <person name="Bechman K.B."/>
            <person name="Herman A."/>
            <person name="Abrahante J.E."/>
            <person name="Garbe J."/>
        </authorList>
    </citation>
    <scope>NUCLEOTIDE SEQUENCE</scope>
    <source>
        <strain evidence="1">Duluth1</strain>
        <tissue evidence="1">Whole animal</tissue>
    </source>
</reference>
<dbReference type="InterPro" id="IPR038765">
    <property type="entry name" value="Papain-like_cys_pep_sf"/>
</dbReference>